<evidence type="ECO:0000313" key="1">
    <source>
        <dbReference type="EMBL" id="RHN80509.1"/>
    </source>
</evidence>
<name>A0A396JQG3_MEDTR</name>
<evidence type="ECO:0000313" key="2">
    <source>
        <dbReference type="Proteomes" id="UP000265566"/>
    </source>
</evidence>
<sequence length="112" mass="12523">MNFGHLMYKYSISHHLKAFTNAINESTSLFSEGYLISREECLGKEEYCGEASQPSSLFAHSFPSPSALNFLTFTPDPTKFSAKSTYDSSIALNLCFKNVTIPAPISFYRFPS</sequence>
<proteinExistence type="predicted"/>
<dbReference type="Proteomes" id="UP000265566">
    <property type="component" value="Chromosome 1"/>
</dbReference>
<dbReference type="EMBL" id="PSQE01000001">
    <property type="protein sequence ID" value="RHN80509.1"/>
    <property type="molecule type" value="Genomic_DNA"/>
</dbReference>
<dbReference type="AlphaFoldDB" id="A0A396JQG3"/>
<accession>A0A396JQG3</accession>
<reference evidence="2" key="1">
    <citation type="journal article" date="2018" name="Nat. Plants">
        <title>Whole-genome landscape of Medicago truncatula symbiotic genes.</title>
        <authorList>
            <person name="Pecrix Y."/>
            <person name="Staton S.E."/>
            <person name="Sallet E."/>
            <person name="Lelandais-Briere C."/>
            <person name="Moreau S."/>
            <person name="Carrere S."/>
            <person name="Blein T."/>
            <person name="Jardinaud M.F."/>
            <person name="Latrasse D."/>
            <person name="Zouine M."/>
            <person name="Zahm M."/>
            <person name="Kreplak J."/>
            <person name="Mayjonade B."/>
            <person name="Satge C."/>
            <person name="Perez M."/>
            <person name="Cauet S."/>
            <person name="Marande W."/>
            <person name="Chantry-Darmon C."/>
            <person name="Lopez-Roques C."/>
            <person name="Bouchez O."/>
            <person name="Berard A."/>
            <person name="Debelle F."/>
            <person name="Munos S."/>
            <person name="Bendahmane A."/>
            <person name="Berges H."/>
            <person name="Niebel A."/>
            <person name="Buitink J."/>
            <person name="Frugier F."/>
            <person name="Benhamed M."/>
            <person name="Crespi M."/>
            <person name="Gouzy J."/>
            <person name="Gamas P."/>
        </authorList>
    </citation>
    <scope>NUCLEOTIDE SEQUENCE [LARGE SCALE GENOMIC DNA]</scope>
    <source>
        <strain evidence="2">cv. Jemalong A17</strain>
    </source>
</reference>
<organism evidence="1 2">
    <name type="scientific">Medicago truncatula</name>
    <name type="common">Barrel medic</name>
    <name type="synonym">Medicago tribuloides</name>
    <dbReference type="NCBI Taxonomy" id="3880"/>
    <lineage>
        <taxon>Eukaryota</taxon>
        <taxon>Viridiplantae</taxon>
        <taxon>Streptophyta</taxon>
        <taxon>Embryophyta</taxon>
        <taxon>Tracheophyta</taxon>
        <taxon>Spermatophyta</taxon>
        <taxon>Magnoliopsida</taxon>
        <taxon>eudicotyledons</taxon>
        <taxon>Gunneridae</taxon>
        <taxon>Pentapetalae</taxon>
        <taxon>rosids</taxon>
        <taxon>fabids</taxon>
        <taxon>Fabales</taxon>
        <taxon>Fabaceae</taxon>
        <taxon>Papilionoideae</taxon>
        <taxon>50 kb inversion clade</taxon>
        <taxon>NPAAA clade</taxon>
        <taxon>Hologalegina</taxon>
        <taxon>IRL clade</taxon>
        <taxon>Trifolieae</taxon>
        <taxon>Medicago</taxon>
    </lineage>
</organism>
<dbReference type="Gramene" id="rna4444">
    <property type="protein sequence ID" value="RHN80509.1"/>
    <property type="gene ID" value="gene4444"/>
</dbReference>
<gene>
    <name evidence="1" type="ORF">MtrunA17_Chr1g0189061</name>
</gene>
<protein>
    <submittedName>
        <fullName evidence="1">Uncharacterized protein</fullName>
    </submittedName>
</protein>
<comment type="caution">
    <text evidence="1">The sequence shown here is derived from an EMBL/GenBank/DDBJ whole genome shotgun (WGS) entry which is preliminary data.</text>
</comment>